<organism evidence="2 3">
    <name type="scientific">Theileria orientalis</name>
    <dbReference type="NCBI Taxonomy" id="68886"/>
    <lineage>
        <taxon>Eukaryota</taxon>
        <taxon>Sar</taxon>
        <taxon>Alveolata</taxon>
        <taxon>Apicomplexa</taxon>
        <taxon>Aconoidasida</taxon>
        <taxon>Piroplasmida</taxon>
        <taxon>Theileriidae</taxon>
        <taxon>Theileria</taxon>
    </lineage>
</organism>
<evidence type="ECO:0000313" key="2">
    <source>
        <dbReference type="EMBL" id="UKJ88586.2"/>
    </source>
</evidence>
<dbReference type="InterPro" id="IPR042534">
    <property type="entry name" value="SAP18_sf"/>
</dbReference>
<sequence>MRSSSESMSRSMSLSRTVSSDRSMSIEDDGAKARDKTSQPKSKFDSISTDNYRTNHRDKDLGRGRRRSASRSSTVSRSTSFSSVSYDKYKNYKNFKKSKYSRSSSRSRSYSRGRNHKKSYSYSSSYRSRSSSISSESVSSSSSRSTRPRRIRRREEVRRGPDRRGGRDYHNARDRPRTRATNRRDLGRKSIRGKQRQEDKRKFEEPRLNGRSRVTEKINGYARGANKENKREQKVDRKHNTPFLLKVMAPPTDSTDEEIASEELHVYVWLDSTLRDLVNLIKDISPPTRKHTSTWCFTTNKGKYLVKVTHNRGQNTRDNIDKN</sequence>
<protein>
    <submittedName>
        <fullName evidence="2">Histone deacetylase complex subunit Sap18-like protein</fullName>
    </submittedName>
</protein>
<feature type="compositionally biased region" description="Low complexity" evidence="1">
    <location>
        <begin position="70"/>
        <end position="86"/>
    </location>
</feature>
<feature type="region of interest" description="Disordered" evidence="1">
    <location>
        <begin position="1"/>
        <end position="212"/>
    </location>
</feature>
<feature type="compositionally biased region" description="Basic and acidic residues" evidence="1">
    <location>
        <begin position="153"/>
        <end position="188"/>
    </location>
</feature>
<feature type="compositionally biased region" description="Basic residues" evidence="1">
    <location>
        <begin position="109"/>
        <end position="119"/>
    </location>
</feature>
<dbReference type="InterPro" id="IPR010516">
    <property type="entry name" value="SAP18"/>
</dbReference>
<dbReference type="EMBL" id="CP056066">
    <property type="protein sequence ID" value="UKJ88586.2"/>
    <property type="molecule type" value="Genomic_DNA"/>
</dbReference>
<feature type="compositionally biased region" description="Basic and acidic residues" evidence="1">
    <location>
        <begin position="195"/>
        <end position="212"/>
    </location>
</feature>
<name>A0A976M550_THEOR</name>
<feature type="compositionally biased region" description="Basic and acidic residues" evidence="1">
    <location>
        <begin position="53"/>
        <end position="63"/>
    </location>
</feature>
<feature type="compositionally biased region" description="Basic and acidic residues" evidence="1">
    <location>
        <begin position="29"/>
        <end position="44"/>
    </location>
</feature>
<accession>A0A976M550</accession>
<feature type="compositionally biased region" description="Basic residues" evidence="1">
    <location>
        <begin position="91"/>
        <end position="100"/>
    </location>
</feature>
<gene>
    <name evidence="2" type="ORF">MACJ_001830</name>
</gene>
<evidence type="ECO:0000256" key="1">
    <source>
        <dbReference type="SAM" id="MobiDB-lite"/>
    </source>
</evidence>
<reference evidence="2" key="1">
    <citation type="submission" date="2022-07" db="EMBL/GenBank/DDBJ databases">
        <title>Evaluation of T. orientalis genome assembly methods using nanopore sequencing and analysis of variation between genomes.</title>
        <authorList>
            <person name="Yam J."/>
            <person name="Micallef M.L."/>
            <person name="Liu M."/>
            <person name="Djordjevic S.P."/>
            <person name="Bogema D.R."/>
            <person name="Jenkins C."/>
        </authorList>
    </citation>
    <scope>NUCLEOTIDE SEQUENCE</scope>
    <source>
        <strain evidence="2">Fish Creek</strain>
    </source>
</reference>
<proteinExistence type="predicted"/>
<feature type="compositionally biased region" description="Low complexity" evidence="1">
    <location>
        <begin position="120"/>
        <end position="145"/>
    </location>
</feature>
<dbReference type="Gene3D" id="3.10.20.550">
    <property type="entry name" value="ASAP complex, SAP18 subunit"/>
    <property type="match status" value="1"/>
</dbReference>
<feature type="compositionally biased region" description="Low complexity" evidence="1">
    <location>
        <begin position="1"/>
        <end position="23"/>
    </location>
</feature>
<dbReference type="Pfam" id="PF06487">
    <property type="entry name" value="SAP18"/>
    <property type="match status" value="1"/>
</dbReference>
<dbReference type="Proteomes" id="UP000244803">
    <property type="component" value="Chromosome 3"/>
</dbReference>
<dbReference type="OrthoDB" id="440566at2759"/>
<dbReference type="AlphaFoldDB" id="A0A976M550"/>
<evidence type="ECO:0000313" key="3">
    <source>
        <dbReference type="Proteomes" id="UP000244803"/>
    </source>
</evidence>